<dbReference type="GO" id="GO:0016765">
    <property type="term" value="F:transferase activity, transferring alkyl or aryl (other than methyl) groups"/>
    <property type="evidence" value="ECO:0007669"/>
    <property type="project" value="InterPro"/>
</dbReference>
<dbReference type="RefSeq" id="WP_112745197.1">
    <property type="nucleotide sequence ID" value="NZ_QMFY01000001.1"/>
</dbReference>
<feature type="transmembrane region" description="Helical" evidence="6">
    <location>
        <begin position="94"/>
        <end position="112"/>
    </location>
</feature>
<evidence type="ECO:0000313" key="7">
    <source>
        <dbReference type="EMBL" id="RAW02983.1"/>
    </source>
</evidence>
<keyword evidence="4 6" id="KW-1133">Transmembrane helix</keyword>
<keyword evidence="8" id="KW-1185">Reference proteome</keyword>
<feature type="transmembrane region" description="Helical" evidence="6">
    <location>
        <begin position="142"/>
        <end position="161"/>
    </location>
</feature>
<dbReference type="InterPro" id="IPR050475">
    <property type="entry name" value="Prenyltransferase_related"/>
</dbReference>
<dbReference type="NCBIfam" id="NF009513">
    <property type="entry name" value="PRK12872.1-3"/>
    <property type="match status" value="1"/>
</dbReference>
<dbReference type="Proteomes" id="UP000251889">
    <property type="component" value="Unassembled WGS sequence"/>
</dbReference>
<dbReference type="AlphaFoldDB" id="A0A364Y7V3"/>
<keyword evidence="5 6" id="KW-0472">Membrane</keyword>
<dbReference type="EMBL" id="QMFY01000001">
    <property type="protein sequence ID" value="RAW02983.1"/>
    <property type="molecule type" value="Genomic_DNA"/>
</dbReference>
<evidence type="ECO:0000256" key="6">
    <source>
        <dbReference type="SAM" id="Phobius"/>
    </source>
</evidence>
<keyword evidence="7" id="KW-0808">Transferase</keyword>
<dbReference type="Gene3D" id="1.20.120.1780">
    <property type="entry name" value="UbiA prenyltransferase"/>
    <property type="match status" value="1"/>
</dbReference>
<feature type="transmembrane region" description="Helical" evidence="6">
    <location>
        <begin position="118"/>
        <end position="135"/>
    </location>
</feature>
<gene>
    <name evidence="7" type="ORF">DQQ10_02445</name>
</gene>
<dbReference type="PANTHER" id="PTHR42723">
    <property type="entry name" value="CHLOROPHYLL SYNTHASE"/>
    <property type="match status" value="1"/>
</dbReference>
<feature type="transmembrane region" description="Helical" evidence="6">
    <location>
        <begin position="48"/>
        <end position="66"/>
    </location>
</feature>
<evidence type="ECO:0000313" key="8">
    <source>
        <dbReference type="Proteomes" id="UP000251889"/>
    </source>
</evidence>
<comment type="subcellular location">
    <subcellularLocation>
        <location evidence="1">Membrane</location>
        <topology evidence="1">Multi-pass membrane protein</topology>
    </subcellularLocation>
</comment>
<dbReference type="InterPro" id="IPR044878">
    <property type="entry name" value="UbiA_sf"/>
</dbReference>
<feature type="transmembrane region" description="Helical" evidence="6">
    <location>
        <begin position="21"/>
        <end position="42"/>
    </location>
</feature>
<evidence type="ECO:0000256" key="4">
    <source>
        <dbReference type="ARBA" id="ARBA00022989"/>
    </source>
</evidence>
<keyword evidence="2" id="KW-1003">Cell membrane</keyword>
<dbReference type="GO" id="GO:0016020">
    <property type="term" value="C:membrane"/>
    <property type="evidence" value="ECO:0007669"/>
    <property type="project" value="UniProtKB-SubCell"/>
</dbReference>
<dbReference type="Pfam" id="PF01040">
    <property type="entry name" value="UbiA"/>
    <property type="match status" value="1"/>
</dbReference>
<evidence type="ECO:0000256" key="1">
    <source>
        <dbReference type="ARBA" id="ARBA00004141"/>
    </source>
</evidence>
<evidence type="ECO:0000256" key="2">
    <source>
        <dbReference type="ARBA" id="ARBA00022475"/>
    </source>
</evidence>
<organism evidence="7 8">
    <name type="scientific">Pseudochryseolinea flava</name>
    <dbReference type="NCBI Taxonomy" id="2059302"/>
    <lineage>
        <taxon>Bacteria</taxon>
        <taxon>Pseudomonadati</taxon>
        <taxon>Bacteroidota</taxon>
        <taxon>Cytophagia</taxon>
        <taxon>Cytophagales</taxon>
        <taxon>Fulvivirgaceae</taxon>
        <taxon>Pseudochryseolinea</taxon>
    </lineage>
</organism>
<keyword evidence="3 6" id="KW-0812">Transmembrane</keyword>
<comment type="caution">
    <text evidence="7">The sequence shown here is derived from an EMBL/GenBank/DDBJ whole genome shotgun (WGS) entry which is preliminary data.</text>
</comment>
<feature type="transmembrane region" description="Helical" evidence="6">
    <location>
        <begin position="270"/>
        <end position="289"/>
    </location>
</feature>
<dbReference type="PANTHER" id="PTHR42723:SF1">
    <property type="entry name" value="CHLOROPHYLL SYNTHASE, CHLOROPLASTIC"/>
    <property type="match status" value="1"/>
</dbReference>
<feature type="transmembrane region" description="Helical" evidence="6">
    <location>
        <begin position="242"/>
        <end position="258"/>
    </location>
</feature>
<dbReference type="OrthoDB" id="9811562at2"/>
<sequence length="290" mass="32902">MANLGTSLSDFVTSLLKLTRFGNLVIIGLAQYFTAGFLVGRHTLNDPLLFLLSCSTILIAAGGYVINDYYDVKIDYINKPDRVVVGKKIPRRHAILFHVILSGLGILIGLYISWETKLLRIVAVNVMSVFLLWFYSNNLKRLPFVGNLTVAFLTGLSILIVDGLYRTGSALIVIYSSFAFFMTLVREIIKDMEDLKGDNTFGCKTLPIIWGIRKTKFFIYGILAVFAFIVVVLNYFYKPLPFSYFVIFLFLPLLWMLYRLIRADMKKDFSVLSTFCKLIMLLGILSMGLL</sequence>
<dbReference type="InterPro" id="IPR000537">
    <property type="entry name" value="UbiA_prenyltransferase"/>
</dbReference>
<proteinExistence type="predicted"/>
<feature type="transmembrane region" description="Helical" evidence="6">
    <location>
        <begin position="167"/>
        <end position="185"/>
    </location>
</feature>
<evidence type="ECO:0000256" key="3">
    <source>
        <dbReference type="ARBA" id="ARBA00022692"/>
    </source>
</evidence>
<protein>
    <submittedName>
        <fullName evidence="7">Prenyltransferase</fullName>
    </submittedName>
</protein>
<evidence type="ECO:0000256" key="5">
    <source>
        <dbReference type="ARBA" id="ARBA00023136"/>
    </source>
</evidence>
<accession>A0A364Y7V3</accession>
<dbReference type="CDD" id="cd13961">
    <property type="entry name" value="PT_UbiA_DGGGPS"/>
    <property type="match status" value="1"/>
</dbReference>
<reference evidence="7 8" key="1">
    <citation type="submission" date="2018-06" db="EMBL/GenBank/DDBJ databases">
        <title>Chryseolinea flavus sp. nov., a member of the phylum Bacteroidetes isolated from soil.</title>
        <authorList>
            <person name="Li Y."/>
            <person name="Wang J."/>
        </authorList>
    </citation>
    <scope>NUCLEOTIDE SEQUENCE [LARGE SCALE GENOMIC DNA]</scope>
    <source>
        <strain evidence="7 8">SDU1-6</strain>
    </source>
</reference>
<feature type="transmembrane region" description="Helical" evidence="6">
    <location>
        <begin position="217"/>
        <end position="236"/>
    </location>
</feature>
<name>A0A364Y7V3_9BACT</name>
<dbReference type="Gene3D" id="1.10.357.140">
    <property type="entry name" value="UbiA prenyltransferase"/>
    <property type="match status" value="1"/>
</dbReference>